<accession>G2YY00</accession>
<name>G2YY00_BOTF4</name>
<proteinExistence type="predicted"/>
<evidence type="ECO:0000313" key="1">
    <source>
        <dbReference type="EMBL" id="CCD56498.1"/>
    </source>
</evidence>
<gene>
    <name evidence="1" type="ORF">BofuT4_uP146670.1</name>
</gene>
<sequence length="37" mass="3835">MFSVSVLTTSDGSCEKRSSVAIAPVCALGHYLSSIFA</sequence>
<organism evidence="1 2">
    <name type="scientific">Botryotinia fuckeliana (strain T4)</name>
    <name type="common">Noble rot fungus</name>
    <name type="synonym">Botrytis cinerea</name>
    <dbReference type="NCBI Taxonomy" id="999810"/>
    <lineage>
        <taxon>Eukaryota</taxon>
        <taxon>Fungi</taxon>
        <taxon>Dikarya</taxon>
        <taxon>Ascomycota</taxon>
        <taxon>Pezizomycotina</taxon>
        <taxon>Leotiomycetes</taxon>
        <taxon>Helotiales</taxon>
        <taxon>Sclerotiniaceae</taxon>
        <taxon>Botrytis</taxon>
    </lineage>
</organism>
<dbReference type="HOGENOM" id="CLU_3351003_0_0_1"/>
<reference evidence="2" key="1">
    <citation type="journal article" date="2011" name="PLoS Genet.">
        <title>Genomic analysis of the necrotrophic fungal pathogens Sclerotinia sclerotiorum and Botrytis cinerea.</title>
        <authorList>
            <person name="Amselem J."/>
            <person name="Cuomo C.A."/>
            <person name="van Kan J.A."/>
            <person name="Viaud M."/>
            <person name="Benito E.P."/>
            <person name="Couloux A."/>
            <person name="Coutinho P.M."/>
            <person name="de Vries R.P."/>
            <person name="Dyer P.S."/>
            <person name="Fillinger S."/>
            <person name="Fournier E."/>
            <person name="Gout L."/>
            <person name="Hahn M."/>
            <person name="Kohn L."/>
            <person name="Lapalu N."/>
            <person name="Plummer K.M."/>
            <person name="Pradier J.M."/>
            <person name="Quevillon E."/>
            <person name="Sharon A."/>
            <person name="Simon A."/>
            <person name="ten Have A."/>
            <person name="Tudzynski B."/>
            <person name="Tudzynski P."/>
            <person name="Wincker P."/>
            <person name="Andrew M."/>
            <person name="Anthouard V."/>
            <person name="Beever R.E."/>
            <person name="Beffa R."/>
            <person name="Benoit I."/>
            <person name="Bouzid O."/>
            <person name="Brault B."/>
            <person name="Chen Z."/>
            <person name="Choquer M."/>
            <person name="Collemare J."/>
            <person name="Cotton P."/>
            <person name="Danchin E.G."/>
            <person name="Da Silva C."/>
            <person name="Gautier A."/>
            <person name="Giraud C."/>
            <person name="Giraud T."/>
            <person name="Gonzalez C."/>
            <person name="Grossetete S."/>
            <person name="Guldener U."/>
            <person name="Henrissat B."/>
            <person name="Howlett B.J."/>
            <person name="Kodira C."/>
            <person name="Kretschmer M."/>
            <person name="Lappartient A."/>
            <person name="Leroch M."/>
            <person name="Levis C."/>
            <person name="Mauceli E."/>
            <person name="Neuveglise C."/>
            <person name="Oeser B."/>
            <person name="Pearson M."/>
            <person name="Poulain J."/>
            <person name="Poussereau N."/>
            <person name="Quesneville H."/>
            <person name="Rascle C."/>
            <person name="Schumacher J."/>
            <person name="Segurens B."/>
            <person name="Sexton A."/>
            <person name="Silva E."/>
            <person name="Sirven C."/>
            <person name="Soanes D.M."/>
            <person name="Talbot N.J."/>
            <person name="Templeton M."/>
            <person name="Yandava C."/>
            <person name="Yarden O."/>
            <person name="Zeng Q."/>
            <person name="Rollins J.A."/>
            <person name="Lebrun M.H."/>
            <person name="Dickman M."/>
        </authorList>
    </citation>
    <scope>NUCLEOTIDE SEQUENCE [LARGE SCALE GENOMIC DNA]</scope>
    <source>
        <strain evidence="2">T4</strain>
    </source>
</reference>
<evidence type="ECO:0000313" key="2">
    <source>
        <dbReference type="Proteomes" id="UP000008177"/>
    </source>
</evidence>
<protein>
    <submittedName>
        <fullName evidence="1">Uncharacterized protein</fullName>
    </submittedName>
</protein>
<dbReference type="InParanoid" id="G2YY00"/>
<dbReference type="AlphaFoldDB" id="G2YY00"/>
<dbReference type="Proteomes" id="UP000008177">
    <property type="component" value="Unplaced contigs"/>
</dbReference>
<dbReference type="EMBL" id="FQ790360">
    <property type="protein sequence ID" value="CCD56498.1"/>
    <property type="molecule type" value="Genomic_DNA"/>
</dbReference>